<reference evidence="2" key="1">
    <citation type="journal article" date="2014" name="Science">
        <title>Ancient hybridizations among the ancestral genomes of bread wheat.</title>
        <authorList>
            <consortium name="International Wheat Genome Sequencing Consortium,"/>
            <person name="Marcussen T."/>
            <person name="Sandve S.R."/>
            <person name="Heier L."/>
            <person name="Spannagl M."/>
            <person name="Pfeifer M."/>
            <person name="Jakobsen K.S."/>
            <person name="Wulff B.B."/>
            <person name="Steuernagel B."/>
            <person name="Mayer K.F."/>
            <person name="Olsen O.A."/>
        </authorList>
    </citation>
    <scope>NUCLEOTIDE SEQUENCE [LARGE SCALE GENOMIC DNA]</scope>
    <source>
        <strain evidence="2">cv. AL8/78</strain>
    </source>
</reference>
<accession>A0A452Z6I8</accession>
<reference evidence="1" key="3">
    <citation type="journal article" date="2017" name="Nature">
        <title>Genome sequence of the progenitor of the wheat D genome Aegilops tauschii.</title>
        <authorList>
            <person name="Luo M.C."/>
            <person name="Gu Y.Q."/>
            <person name="Puiu D."/>
            <person name="Wang H."/>
            <person name="Twardziok S.O."/>
            <person name="Deal K.R."/>
            <person name="Huo N."/>
            <person name="Zhu T."/>
            <person name="Wang L."/>
            <person name="Wang Y."/>
            <person name="McGuire P.E."/>
            <person name="Liu S."/>
            <person name="Long H."/>
            <person name="Ramasamy R.K."/>
            <person name="Rodriguez J.C."/>
            <person name="Van S.L."/>
            <person name="Yuan L."/>
            <person name="Wang Z."/>
            <person name="Xia Z."/>
            <person name="Xiao L."/>
            <person name="Anderson O.D."/>
            <person name="Ouyang S."/>
            <person name="Liang Y."/>
            <person name="Zimin A.V."/>
            <person name="Pertea G."/>
            <person name="Qi P."/>
            <person name="Bennetzen J.L."/>
            <person name="Dai X."/>
            <person name="Dawson M.W."/>
            <person name="Muller H.G."/>
            <person name="Kugler K."/>
            <person name="Rivarola-Duarte L."/>
            <person name="Spannagl M."/>
            <person name="Mayer K.F.X."/>
            <person name="Lu F.H."/>
            <person name="Bevan M.W."/>
            <person name="Leroy P."/>
            <person name="Li P."/>
            <person name="You F.M."/>
            <person name="Sun Q."/>
            <person name="Liu Z."/>
            <person name="Lyons E."/>
            <person name="Wicker T."/>
            <person name="Salzberg S.L."/>
            <person name="Devos K.M."/>
            <person name="Dvorak J."/>
        </authorList>
    </citation>
    <scope>NUCLEOTIDE SEQUENCE [LARGE SCALE GENOMIC DNA]</scope>
    <source>
        <strain evidence="1">cv. AL8/78</strain>
    </source>
</reference>
<reference evidence="1" key="4">
    <citation type="submission" date="2019-03" db="UniProtKB">
        <authorList>
            <consortium name="EnsemblPlants"/>
        </authorList>
    </citation>
    <scope>IDENTIFICATION</scope>
</reference>
<dbReference type="EnsemblPlants" id="AET1Gv20648600.2">
    <property type="protein sequence ID" value="AET1Gv20648600.2"/>
    <property type="gene ID" value="AET1Gv20648600"/>
</dbReference>
<name>A0A452Z6I8_AEGTS</name>
<protein>
    <recommendedName>
        <fullName evidence="3">FBD domain-containing protein</fullName>
    </recommendedName>
</protein>
<dbReference type="AlphaFoldDB" id="A0A452Z6I8"/>
<dbReference type="Gramene" id="AET1Gv20648600.1">
    <property type="protein sequence ID" value="AET1Gv20648600.1"/>
    <property type="gene ID" value="AET1Gv20648600"/>
</dbReference>
<dbReference type="PANTHER" id="PTHR34223">
    <property type="entry name" value="OS11G0201299 PROTEIN"/>
    <property type="match status" value="1"/>
</dbReference>
<dbReference type="PANTHER" id="PTHR34223:SF72">
    <property type="entry name" value="F-BOX DOMAIN-CONTAINING PROTEIN"/>
    <property type="match status" value="1"/>
</dbReference>
<keyword evidence="2" id="KW-1185">Reference proteome</keyword>
<evidence type="ECO:0000313" key="1">
    <source>
        <dbReference type="EnsemblPlants" id="AET1Gv20648600.1"/>
    </source>
</evidence>
<organism evidence="1 2">
    <name type="scientific">Aegilops tauschii subsp. strangulata</name>
    <name type="common">Goatgrass</name>
    <dbReference type="NCBI Taxonomy" id="200361"/>
    <lineage>
        <taxon>Eukaryota</taxon>
        <taxon>Viridiplantae</taxon>
        <taxon>Streptophyta</taxon>
        <taxon>Embryophyta</taxon>
        <taxon>Tracheophyta</taxon>
        <taxon>Spermatophyta</taxon>
        <taxon>Magnoliopsida</taxon>
        <taxon>Liliopsida</taxon>
        <taxon>Poales</taxon>
        <taxon>Poaceae</taxon>
        <taxon>BOP clade</taxon>
        <taxon>Pooideae</taxon>
        <taxon>Triticodae</taxon>
        <taxon>Triticeae</taxon>
        <taxon>Triticinae</taxon>
        <taxon>Aegilops</taxon>
    </lineage>
</organism>
<evidence type="ECO:0000313" key="2">
    <source>
        <dbReference type="Proteomes" id="UP000015105"/>
    </source>
</evidence>
<proteinExistence type="predicted"/>
<dbReference type="EnsemblPlants" id="AET1Gv20648600.1">
    <property type="protein sequence ID" value="AET1Gv20648600.1"/>
    <property type="gene ID" value="AET1Gv20648600"/>
</dbReference>
<reference evidence="1" key="5">
    <citation type="journal article" date="2021" name="G3 (Bethesda)">
        <title>Aegilops tauschii genome assembly Aet v5.0 features greater sequence contiguity and improved annotation.</title>
        <authorList>
            <person name="Wang L."/>
            <person name="Zhu T."/>
            <person name="Rodriguez J.C."/>
            <person name="Deal K.R."/>
            <person name="Dubcovsky J."/>
            <person name="McGuire P.E."/>
            <person name="Lux T."/>
            <person name="Spannagl M."/>
            <person name="Mayer K.F.X."/>
            <person name="Baldrich P."/>
            <person name="Meyers B.C."/>
            <person name="Huo N."/>
            <person name="Gu Y.Q."/>
            <person name="Zhou H."/>
            <person name="Devos K.M."/>
            <person name="Bennetzen J.L."/>
            <person name="Unver T."/>
            <person name="Budak H."/>
            <person name="Gulick P.J."/>
            <person name="Galiba G."/>
            <person name="Kalapos B."/>
            <person name="Nelson D.R."/>
            <person name="Li P."/>
            <person name="You F.M."/>
            <person name="Luo M.C."/>
            <person name="Dvorak J."/>
        </authorList>
    </citation>
    <scope>NUCLEOTIDE SEQUENCE [LARGE SCALE GENOMIC DNA]</scope>
    <source>
        <strain evidence="1">cv. AL8/78</strain>
    </source>
</reference>
<sequence length="86" mass="9854">ATTLELTASTPDGKAILQGDLRWCPTFTELKTLILNEWCLYDDVTALACLLRHTPALESLQLDFKRYTPGENKRKLYHIKRVISYA</sequence>
<dbReference type="Proteomes" id="UP000015105">
    <property type="component" value="Chromosome 1D"/>
</dbReference>
<dbReference type="STRING" id="200361.A0A452Z6I8"/>
<evidence type="ECO:0008006" key="3">
    <source>
        <dbReference type="Google" id="ProtNLM"/>
    </source>
</evidence>
<dbReference type="InterPro" id="IPR053197">
    <property type="entry name" value="F-box_SCFL_complex_component"/>
</dbReference>
<reference evidence="2" key="2">
    <citation type="journal article" date="2017" name="Nat. Plants">
        <title>The Aegilops tauschii genome reveals multiple impacts of transposons.</title>
        <authorList>
            <person name="Zhao G."/>
            <person name="Zou C."/>
            <person name="Li K."/>
            <person name="Wang K."/>
            <person name="Li T."/>
            <person name="Gao L."/>
            <person name="Zhang X."/>
            <person name="Wang H."/>
            <person name="Yang Z."/>
            <person name="Liu X."/>
            <person name="Jiang W."/>
            <person name="Mao L."/>
            <person name="Kong X."/>
            <person name="Jiao Y."/>
            <person name="Jia J."/>
        </authorList>
    </citation>
    <scope>NUCLEOTIDE SEQUENCE [LARGE SCALE GENOMIC DNA]</scope>
    <source>
        <strain evidence="2">cv. AL8/78</strain>
    </source>
</reference>
<dbReference type="Gramene" id="AET1Gv20648600.2">
    <property type="protein sequence ID" value="AET1Gv20648600.2"/>
    <property type="gene ID" value="AET1Gv20648600"/>
</dbReference>